<evidence type="ECO:0000313" key="7">
    <source>
        <dbReference type="EMBL" id="MBD3868912.1"/>
    </source>
</evidence>
<dbReference type="SUPFAM" id="SSF50998">
    <property type="entry name" value="Quinoprotein alcohol dehydrogenase-like"/>
    <property type="match status" value="1"/>
</dbReference>
<dbReference type="PROSITE" id="PS50928">
    <property type="entry name" value="ABC_TM1"/>
    <property type="match status" value="1"/>
</dbReference>
<comment type="subcellular location">
    <subcellularLocation>
        <location evidence="1 5">Cell membrane</location>
        <topology evidence="1 5">Multi-pass membrane protein</topology>
    </subcellularLocation>
</comment>
<evidence type="ECO:0000259" key="6">
    <source>
        <dbReference type="PROSITE" id="PS50928"/>
    </source>
</evidence>
<feature type="transmembrane region" description="Helical" evidence="5">
    <location>
        <begin position="691"/>
        <end position="713"/>
    </location>
</feature>
<name>A0A8J6Y289_9BACT</name>
<evidence type="ECO:0000256" key="3">
    <source>
        <dbReference type="ARBA" id="ARBA00022989"/>
    </source>
</evidence>
<evidence type="ECO:0000256" key="5">
    <source>
        <dbReference type="RuleBase" id="RU363032"/>
    </source>
</evidence>
<keyword evidence="5" id="KW-0813">Transport</keyword>
<dbReference type="InterPro" id="IPR000515">
    <property type="entry name" value="MetI-like"/>
</dbReference>
<proteinExistence type="inferred from homology"/>
<dbReference type="Gene3D" id="2.130.10.10">
    <property type="entry name" value="YVTN repeat-like/Quinoprotein amine dehydrogenase"/>
    <property type="match status" value="1"/>
</dbReference>
<feature type="transmembrane region" description="Helical" evidence="5">
    <location>
        <begin position="578"/>
        <end position="597"/>
    </location>
</feature>
<dbReference type="InterPro" id="IPR035906">
    <property type="entry name" value="MetI-like_sf"/>
</dbReference>
<dbReference type="EMBL" id="JACXWD010000048">
    <property type="protein sequence ID" value="MBD3868912.1"/>
    <property type="molecule type" value="Genomic_DNA"/>
</dbReference>
<keyword evidence="3 5" id="KW-1133">Transmembrane helix</keyword>
<evidence type="ECO:0000256" key="2">
    <source>
        <dbReference type="ARBA" id="ARBA00022692"/>
    </source>
</evidence>
<organism evidence="7 8">
    <name type="scientific">Candidatus Polarisedimenticola svalbardensis</name>
    <dbReference type="NCBI Taxonomy" id="2886004"/>
    <lineage>
        <taxon>Bacteria</taxon>
        <taxon>Pseudomonadati</taxon>
        <taxon>Acidobacteriota</taxon>
        <taxon>Candidatus Polarisedimenticolia</taxon>
        <taxon>Candidatus Polarisedimenticolales</taxon>
        <taxon>Candidatus Polarisedimenticolaceae</taxon>
        <taxon>Candidatus Polarisedimenticola</taxon>
    </lineage>
</organism>
<gene>
    <name evidence="7" type="ORF">IFK94_12360</name>
</gene>
<dbReference type="Proteomes" id="UP000648239">
    <property type="component" value="Unassembled WGS sequence"/>
</dbReference>
<feature type="transmembrane region" description="Helical" evidence="5">
    <location>
        <begin position="465"/>
        <end position="486"/>
    </location>
</feature>
<keyword evidence="4 5" id="KW-0472">Membrane</keyword>
<dbReference type="InterPro" id="IPR011047">
    <property type="entry name" value="Quinoprotein_ADH-like_sf"/>
</dbReference>
<dbReference type="InterPro" id="IPR015943">
    <property type="entry name" value="WD40/YVTN_repeat-like_dom_sf"/>
</dbReference>
<dbReference type="AlphaFoldDB" id="A0A8J6Y289"/>
<feature type="transmembrane region" description="Helical" evidence="5">
    <location>
        <begin position="492"/>
        <end position="514"/>
    </location>
</feature>
<feature type="transmembrane region" description="Helical" evidence="5">
    <location>
        <begin position="21"/>
        <end position="39"/>
    </location>
</feature>
<dbReference type="PANTHER" id="PTHR42727">
    <property type="entry name" value="PHOSPHATE TRANSPORT SYSTEM PERMEASE PROTEIN"/>
    <property type="match status" value="1"/>
</dbReference>
<dbReference type="GO" id="GO:0055085">
    <property type="term" value="P:transmembrane transport"/>
    <property type="evidence" value="ECO:0007669"/>
    <property type="project" value="InterPro"/>
</dbReference>
<evidence type="ECO:0000256" key="4">
    <source>
        <dbReference type="ARBA" id="ARBA00023136"/>
    </source>
</evidence>
<keyword evidence="2 5" id="KW-0812">Transmembrane</keyword>
<dbReference type="Pfam" id="PF00528">
    <property type="entry name" value="BPD_transp_1"/>
    <property type="match status" value="1"/>
</dbReference>
<feature type="transmembrane region" description="Helical" evidence="5">
    <location>
        <begin position="433"/>
        <end position="453"/>
    </location>
</feature>
<accession>A0A8J6Y289</accession>
<dbReference type="SUPFAM" id="SSF161098">
    <property type="entry name" value="MetI-like"/>
    <property type="match status" value="2"/>
</dbReference>
<dbReference type="GO" id="GO:0005886">
    <property type="term" value="C:plasma membrane"/>
    <property type="evidence" value="ECO:0007669"/>
    <property type="project" value="UniProtKB-SubCell"/>
</dbReference>
<reference evidence="7 8" key="1">
    <citation type="submission" date="2020-08" db="EMBL/GenBank/DDBJ databases">
        <title>Acidobacteriota in marine sediments use diverse sulfur dissimilation pathways.</title>
        <authorList>
            <person name="Wasmund K."/>
        </authorList>
    </citation>
    <scope>NUCLEOTIDE SEQUENCE [LARGE SCALE GENOMIC DNA]</scope>
    <source>
        <strain evidence="7">MAG AM4</strain>
    </source>
</reference>
<protein>
    <submittedName>
        <fullName evidence="7">ABC transporter permease subunit</fullName>
    </submittedName>
</protein>
<dbReference type="Gene3D" id="1.10.3720.10">
    <property type="entry name" value="MetI-like"/>
    <property type="match status" value="1"/>
</dbReference>
<dbReference type="CDD" id="cd06261">
    <property type="entry name" value="TM_PBP2"/>
    <property type="match status" value="1"/>
</dbReference>
<comment type="caution">
    <text evidence="7">The sequence shown here is derived from an EMBL/GenBank/DDBJ whole genome shotgun (WGS) entry which is preliminary data.</text>
</comment>
<dbReference type="PANTHER" id="PTHR42727:SF1">
    <property type="entry name" value="PHOSPHATE TRANSPORT SYSTEM PERMEASE"/>
    <property type="match status" value="1"/>
</dbReference>
<sequence length="727" mass="78114">MKRTSKRRVLMDRAGSWLVRGSGFVIIASILGILLFILIEVGPLLGGAEVAVRGSFSLPGPDASGGIADDYRSRSGFLDPTGRITVLSIPEGETVLQTDALSGTDLLTTAAHRSGRFFTGTTSTGEVLMLPFSYRYEWNGDNRSVVPEPGEARLFHLAGPDEPVLLYDISVDPDGGTTVVAWTGGDRLTILQEREEESFLGDGEIVETRTTRSVPPTVSSLSLDDTGRHLFAGTTEGDLLSWDLEEGIDDAVVAERDGRAPAVTATTLLLGGRTLVVGRADGSIGIWFRVRDDGQLLLRRARVFETMSRPITTLTPSPRNKGFAAMDDSGRLGLFHSTSHRVLWTGEAPVPNPAALSFSPKADGLVVTGRNGFAELDLHNPHPEISLGALFGKVWYEGYEEPSLTWQSSSGTDDFEPKLSLVPLLVGSLKGTFYSLFLAIPLGVLGAMYASQFMHPSLRGVVKPAVEVMAALPSVVLGFLAGLWLAPRLEEVLGSMILLAFAAPLTAILTGLLFSQLPARIRHRLPTGLEAVATIGTLAVSGWLCLRWSAPFEQLLFGGPMKHWITDILGLPFDQRNAVVVGLGMGFAVIPIIFSVAEDAFSNVPRHLVAGSLALGANRWQTVTRVVLPTASPGVFSAIIIGFGRAVGETMIVLMATGNTPIMDWNPFNGFRTLSANIAVEIPEAPHGGTLYRTLFLAALLLFILTFAVNTVAELVRTHLRNRYANL</sequence>
<comment type="similarity">
    <text evidence="5">Belongs to the binding-protein-dependent transport system permease family.</text>
</comment>
<evidence type="ECO:0000256" key="1">
    <source>
        <dbReference type="ARBA" id="ARBA00004651"/>
    </source>
</evidence>
<feature type="domain" description="ABC transmembrane type-1" evidence="6">
    <location>
        <begin position="425"/>
        <end position="713"/>
    </location>
</feature>
<evidence type="ECO:0000313" key="8">
    <source>
        <dbReference type="Proteomes" id="UP000648239"/>
    </source>
</evidence>